<reference evidence="2" key="1">
    <citation type="submission" date="2018-10" db="EMBL/GenBank/DDBJ databases">
        <authorList>
            <person name="Plewniak F."/>
        </authorList>
    </citation>
    <scope>NUCLEOTIDE SEQUENCE</scope>
</reference>
<dbReference type="InterPro" id="IPR052894">
    <property type="entry name" value="AsmA-related"/>
</dbReference>
<gene>
    <name evidence="2" type="ORF">CARN8_1670006</name>
</gene>
<organism evidence="2">
    <name type="scientific">mine drainage metagenome</name>
    <dbReference type="NCBI Taxonomy" id="410659"/>
    <lineage>
        <taxon>unclassified sequences</taxon>
        <taxon>metagenomes</taxon>
        <taxon>ecological metagenomes</taxon>
    </lineage>
</organism>
<evidence type="ECO:0000256" key="1">
    <source>
        <dbReference type="SAM" id="Phobius"/>
    </source>
</evidence>
<keyword evidence="1" id="KW-0812">Transmembrane</keyword>
<proteinExistence type="predicted"/>
<dbReference type="PANTHER" id="PTHR30441">
    <property type="entry name" value="DUF748 DOMAIN-CONTAINING PROTEIN"/>
    <property type="match status" value="1"/>
</dbReference>
<feature type="transmembrane region" description="Helical" evidence="1">
    <location>
        <begin position="6"/>
        <end position="26"/>
    </location>
</feature>
<dbReference type="EMBL" id="UOYP01000076">
    <property type="protein sequence ID" value="VAY87150.1"/>
    <property type="molecule type" value="Genomic_DNA"/>
</dbReference>
<dbReference type="PANTHER" id="PTHR30441:SF8">
    <property type="entry name" value="DUF748 DOMAIN-CONTAINING PROTEIN"/>
    <property type="match status" value="1"/>
</dbReference>
<dbReference type="AlphaFoldDB" id="A0A3P3ZM29"/>
<accession>A0A3P3ZM29</accession>
<dbReference type="GO" id="GO:0005886">
    <property type="term" value="C:plasma membrane"/>
    <property type="evidence" value="ECO:0007669"/>
    <property type="project" value="TreeGrafter"/>
</dbReference>
<dbReference type="Pfam" id="PF05359">
    <property type="entry name" value="DUF748"/>
    <property type="match status" value="1"/>
</dbReference>
<evidence type="ECO:0008006" key="3">
    <source>
        <dbReference type="Google" id="ProtNLM"/>
    </source>
</evidence>
<keyword evidence="1" id="KW-0472">Membrane</keyword>
<protein>
    <recommendedName>
        <fullName evidence="3">AsmA family protein</fullName>
    </recommendedName>
</protein>
<evidence type="ECO:0000313" key="2">
    <source>
        <dbReference type="EMBL" id="VAY87150.1"/>
    </source>
</evidence>
<name>A0A3P3ZM29_9ZZZZ</name>
<sequence length="132" mass="14525">MRQLGWWLGILLGGLLVGLLTMPEWLPGVIHRQAQHWAEETHHRLEIGSLKVEIFPFRVQVHGVRLYEADGQTLVLGLEDLEASLALHSGLRLLPVIDELTLTHPVVHLVRNPAGEWNLASLAGPSSGGGFP</sequence>
<dbReference type="GO" id="GO:0090313">
    <property type="term" value="P:regulation of protein targeting to membrane"/>
    <property type="evidence" value="ECO:0007669"/>
    <property type="project" value="TreeGrafter"/>
</dbReference>
<keyword evidence="1" id="KW-1133">Transmembrane helix</keyword>
<dbReference type="InterPro" id="IPR008023">
    <property type="entry name" value="DUF748"/>
</dbReference>